<keyword evidence="2" id="KW-1133">Transmembrane helix</keyword>
<evidence type="ECO:0000256" key="3">
    <source>
        <dbReference type="SAM" id="SignalP"/>
    </source>
</evidence>
<feature type="region of interest" description="Disordered" evidence="1">
    <location>
        <begin position="22"/>
        <end position="54"/>
    </location>
</feature>
<name>A0A3L6LCH4_9TRYP</name>
<keyword evidence="2" id="KW-0472">Membrane</keyword>
<sequence>MSSRYFAAAIVLIYLMGVTSADPPDEDDDAEETEDSGLVPETGPNTSDESAKRKDSVNSSLILMGPSIRYFAVVTRRTMDEITKAILEDLSRCFCKQFWIVRDAYGGPLNKQCDISLLEEQISFRKNLYAYGLYFGASMDWNTNAHRIRRRSSDNRHDPIKFPTKCMVSLAEVLHPITKRNDMLAFSSQAIFIGENLKNVPYKRLDPPCSIGQFCHESTISTIIMVGIGGFLICVVVFMKTKEDISFWIMTVTGKEEELPNEAVLQMGQSAARNTN</sequence>
<evidence type="ECO:0000256" key="1">
    <source>
        <dbReference type="SAM" id="MobiDB-lite"/>
    </source>
</evidence>
<protein>
    <submittedName>
        <fullName evidence="4">Uncharacterized protein</fullName>
    </submittedName>
</protein>
<comment type="caution">
    <text evidence="4">The sequence shown here is derived from an EMBL/GenBank/DDBJ whole genome shotgun (WGS) entry which is preliminary data.</text>
</comment>
<dbReference type="Proteomes" id="UP000266743">
    <property type="component" value="Chromosome 2"/>
</dbReference>
<feature type="transmembrane region" description="Helical" evidence="2">
    <location>
        <begin position="219"/>
        <end position="239"/>
    </location>
</feature>
<keyword evidence="2" id="KW-0812">Transmembrane</keyword>
<dbReference type="AlphaFoldDB" id="A0A3L6LCH4"/>
<feature type="chain" id="PRO_5018061580" evidence="3">
    <location>
        <begin position="22"/>
        <end position="276"/>
    </location>
</feature>
<feature type="signal peptide" evidence="3">
    <location>
        <begin position="1"/>
        <end position="21"/>
    </location>
</feature>
<feature type="compositionally biased region" description="Acidic residues" evidence="1">
    <location>
        <begin position="23"/>
        <end position="35"/>
    </location>
</feature>
<gene>
    <name evidence="4" type="ORF">DPX39_020007900</name>
</gene>
<reference evidence="4" key="1">
    <citation type="submission" date="2018-09" db="EMBL/GenBank/DDBJ databases">
        <title>whole genome sequence of T. equiperdum IVM-t1 strain.</title>
        <authorList>
            <person name="Suganuma K."/>
        </authorList>
    </citation>
    <scope>NUCLEOTIDE SEQUENCE [LARGE SCALE GENOMIC DNA]</scope>
    <source>
        <strain evidence="4">IVM-t1</strain>
    </source>
</reference>
<evidence type="ECO:0000313" key="4">
    <source>
        <dbReference type="EMBL" id="RHW73995.1"/>
    </source>
</evidence>
<keyword evidence="3" id="KW-0732">Signal</keyword>
<organism evidence="4">
    <name type="scientific">Trypanosoma brucei equiperdum</name>
    <dbReference type="NCBI Taxonomy" id="630700"/>
    <lineage>
        <taxon>Eukaryota</taxon>
        <taxon>Discoba</taxon>
        <taxon>Euglenozoa</taxon>
        <taxon>Kinetoplastea</taxon>
        <taxon>Metakinetoplastina</taxon>
        <taxon>Trypanosomatida</taxon>
        <taxon>Trypanosomatidae</taxon>
        <taxon>Trypanosoma</taxon>
    </lineage>
</organism>
<dbReference type="EMBL" id="QSBY01000002">
    <property type="protein sequence ID" value="RHW73995.1"/>
    <property type="molecule type" value="Genomic_DNA"/>
</dbReference>
<proteinExistence type="predicted"/>
<evidence type="ECO:0000256" key="2">
    <source>
        <dbReference type="SAM" id="Phobius"/>
    </source>
</evidence>
<accession>A0A3L6LCH4</accession>